<proteinExistence type="predicted"/>
<reference evidence="2" key="1">
    <citation type="journal article" date="2019" name="Int. J. Syst. Evol. Microbiol.">
        <title>The Global Catalogue of Microorganisms (GCM) 10K type strain sequencing project: providing services to taxonomists for standard genome sequencing and annotation.</title>
        <authorList>
            <consortium name="The Broad Institute Genomics Platform"/>
            <consortium name="The Broad Institute Genome Sequencing Center for Infectious Disease"/>
            <person name="Wu L."/>
            <person name="Ma J."/>
        </authorList>
    </citation>
    <scope>NUCLEOTIDE SEQUENCE [LARGE SCALE GENOMIC DNA]</scope>
    <source>
        <strain evidence="2">JCM 5062</strain>
    </source>
</reference>
<evidence type="ECO:0000313" key="2">
    <source>
        <dbReference type="Proteomes" id="UP001499942"/>
    </source>
</evidence>
<accession>A0ABP5YQE6</accession>
<keyword evidence="2" id="KW-1185">Reference proteome</keyword>
<organism evidence="1 2">
    <name type="scientific">Streptomyces gobitricini</name>
    <dbReference type="NCBI Taxonomy" id="68211"/>
    <lineage>
        <taxon>Bacteria</taxon>
        <taxon>Bacillati</taxon>
        <taxon>Actinomycetota</taxon>
        <taxon>Actinomycetes</taxon>
        <taxon>Kitasatosporales</taxon>
        <taxon>Streptomycetaceae</taxon>
        <taxon>Streptomyces</taxon>
    </lineage>
</organism>
<gene>
    <name evidence="1" type="ORF">GCM10010393_15180</name>
</gene>
<dbReference type="EMBL" id="BAAASR010000007">
    <property type="protein sequence ID" value="GAA2485164.1"/>
    <property type="molecule type" value="Genomic_DNA"/>
</dbReference>
<dbReference type="Proteomes" id="UP001499942">
    <property type="component" value="Unassembled WGS sequence"/>
</dbReference>
<evidence type="ECO:0000313" key="1">
    <source>
        <dbReference type="EMBL" id="GAA2485164.1"/>
    </source>
</evidence>
<name>A0ABP5YQE6_9ACTN</name>
<protein>
    <submittedName>
        <fullName evidence="1">Uncharacterized protein</fullName>
    </submittedName>
</protein>
<dbReference type="RefSeq" id="WP_344358080.1">
    <property type="nucleotide sequence ID" value="NZ_BAAASR010000007.1"/>
</dbReference>
<comment type="caution">
    <text evidence="1">The sequence shown here is derived from an EMBL/GenBank/DDBJ whole genome shotgun (WGS) entry which is preliminary data.</text>
</comment>
<sequence length="150" mass="16072">MADVALDALRAGASQLEPGCRRNLLPSLPRGRPVVVDVWIDGSLGFALVVHRRGDGLVAEELYYSLQNDNGDWMSCEHVTGAFLGLASQMPTVPRSSPGGSPLAAVSESEALLYTGRSEAEDGYEPVRALTVLIGEELIASRSRTMRKGF</sequence>